<protein>
    <recommendedName>
        <fullName evidence="4">Methyltransferase</fullName>
    </recommendedName>
</protein>
<reference evidence="3" key="2">
    <citation type="submission" date="2014-03" db="EMBL/GenBank/DDBJ databases">
        <title>The Genome Annotation of Fusarium oxysporum Cotton.</title>
        <authorList>
            <consortium name="The Broad Institute Genomics Platform"/>
            <person name="Ma L.-J."/>
            <person name="Corby-Kistler H."/>
            <person name="Broz K."/>
            <person name="Gale L.R."/>
            <person name="Jonkers W."/>
            <person name="O'Donnell K."/>
            <person name="Ploetz R."/>
            <person name="Steinberg C."/>
            <person name="Schwartz D.C."/>
            <person name="VanEtten H."/>
            <person name="Zhou S."/>
            <person name="Young S.K."/>
            <person name="Zeng Q."/>
            <person name="Gargeya S."/>
            <person name="Fitzgerald M."/>
            <person name="Abouelleil A."/>
            <person name="Alvarado L."/>
            <person name="Chapman S.B."/>
            <person name="Gainer-Dewar J."/>
            <person name="Goldberg J."/>
            <person name="Griggs A."/>
            <person name="Gujja S."/>
            <person name="Hansen M."/>
            <person name="Howarth C."/>
            <person name="Imamovic A."/>
            <person name="Ireland A."/>
            <person name="Larimer J."/>
            <person name="McCowan C."/>
            <person name="Murphy C."/>
            <person name="Pearson M."/>
            <person name="Poon T.W."/>
            <person name="Priest M."/>
            <person name="Roberts A."/>
            <person name="Saif S."/>
            <person name="Shea T."/>
            <person name="Sykes S."/>
            <person name="Wortman J."/>
            <person name="Nusbaum C."/>
            <person name="Birren B."/>
        </authorList>
    </citation>
    <scope>NUCLEOTIDE SEQUENCE</scope>
    <source>
        <strain evidence="3">25433</strain>
    </source>
</reference>
<comment type="similarity">
    <text evidence="1">Belongs to the methyltransferase superfamily. LaeA methyltransferase family.</text>
</comment>
<dbReference type="Pfam" id="PF13489">
    <property type="entry name" value="Methyltransf_23"/>
    <property type="match status" value="1"/>
</dbReference>
<dbReference type="PANTHER" id="PTHR43591:SF10">
    <property type="entry name" value="ABC TRANSMEMBRANE TYPE-1 DOMAIN-CONTAINING PROTEIN-RELATED"/>
    <property type="match status" value="1"/>
</dbReference>
<accession>X0KZ98</accession>
<dbReference type="InterPro" id="IPR029063">
    <property type="entry name" value="SAM-dependent_MTases_sf"/>
</dbReference>
<dbReference type="Gene3D" id="3.40.50.150">
    <property type="entry name" value="Vaccinia Virus protein VP39"/>
    <property type="match status" value="1"/>
</dbReference>
<dbReference type="PANTHER" id="PTHR43591">
    <property type="entry name" value="METHYLTRANSFERASE"/>
    <property type="match status" value="1"/>
</dbReference>
<organism evidence="3">
    <name type="scientific">Fusarium oxysporum f. sp. vasinfectum 25433</name>
    <dbReference type="NCBI Taxonomy" id="1089449"/>
    <lineage>
        <taxon>Eukaryota</taxon>
        <taxon>Fungi</taxon>
        <taxon>Dikarya</taxon>
        <taxon>Ascomycota</taxon>
        <taxon>Pezizomycotina</taxon>
        <taxon>Sordariomycetes</taxon>
        <taxon>Hypocreomycetidae</taxon>
        <taxon>Hypocreales</taxon>
        <taxon>Nectriaceae</taxon>
        <taxon>Fusarium</taxon>
        <taxon>Fusarium oxysporum species complex</taxon>
    </lineage>
</organism>
<dbReference type="CDD" id="cd02440">
    <property type="entry name" value="AdoMet_MTases"/>
    <property type="match status" value="1"/>
</dbReference>
<dbReference type="SUPFAM" id="SSF53335">
    <property type="entry name" value="S-adenosyl-L-methionine-dependent methyltransferases"/>
    <property type="match status" value="1"/>
</dbReference>
<evidence type="ECO:0000313" key="3">
    <source>
        <dbReference type="EMBL" id="EXM14001.1"/>
    </source>
</evidence>
<dbReference type="OrthoDB" id="2013972at2759"/>
<evidence type="ECO:0008006" key="4">
    <source>
        <dbReference type="Google" id="ProtNLM"/>
    </source>
</evidence>
<dbReference type="AlphaFoldDB" id="X0KZ98"/>
<proteinExistence type="inferred from homology"/>
<dbReference type="HOGENOM" id="CLU_010595_0_0_1"/>
<name>X0KZ98_FUSOX</name>
<dbReference type="EMBL" id="KK035253">
    <property type="protein sequence ID" value="EXM14001.1"/>
    <property type="molecule type" value="Genomic_DNA"/>
</dbReference>
<feature type="region of interest" description="Disordered" evidence="2">
    <location>
        <begin position="1"/>
        <end position="83"/>
    </location>
</feature>
<reference evidence="3" key="1">
    <citation type="submission" date="2011-11" db="EMBL/GenBank/DDBJ databases">
        <title>The Genome Sequence of Fusarium oxysporum Cotton.</title>
        <authorList>
            <consortium name="The Broad Institute Genome Sequencing Platform"/>
            <person name="Ma L.-J."/>
            <person name="Gale L.R."/>
            <person name="Schwartz D.C."/>
            <person name="Zhou S."/>
            <person name="Corby-Kistler H."/>
            <person name="Young S.K."/>
            <person name="Zeng Q."/>
            <person name="Gargeya S."/>
            <person name="Fitzgerald M."/>
            <person name="Haas B."/>
            <person name="Abouelleil A."/>
            <person name="Alvarado L."/>
            <person name="Arachchi H.M."/>
            <person name="Berlin A."/>
            <person name="Brown A."/>
            <person name="Chapman S.B."/>
            <person name="Chen Z."/>
            <person name="Dunbar C."/>
            <person name="Freedman E."/>
            <person name="Gearin G."/>
            <person name="Goldberg J."/>
            <person name="Griggs A."/>
            <person name="Gujja S."/>
            <person name="Heiman D."/>
            <person name="Howarth C."/>
            <person name="Larson L."/>
            <person name="Lui A."/>
            <person name="MacDonald P.J.P."/>
            <person name="Montmayeur A."/>
            <person name="Murphy C."/>
            <person name="Neiman D."/>
            <person name="Pearson M."/>
            <person name="Priest M."/>
            <person name="Roberts A."/>
            <person name="Saif S."/>
            <person name="Shea T."/>
            <person name="Shenoy N."/>
            <person name="Sisk P."/>
            <person name="Stolte C."/>
            <person name="Sykes S."/>
            <person name="Wortman J."/>
            <person name="Nusbaum C."/>
            <person name="Birren B."/>
        </authorList>
    </citation>
    <scope>NUCLEOTIDE SEQUENCE [LARGE SCALE GENOMIC DNA]</scope>
    <source>
        <strain evidence="3">25433</strain>
    </source>
</reference>
<gene>
    <name evidence="3" type="ORF">FOTG_17569</name>
</gene>
<feature type="compositionally biased region" description="Polar residues" evidence="2">
    <location>
        <begin position="31"/>
        <end position="44"/>
    </location>
</feature>
<dbReference type="GO" id="GO:0008168">
    <property type="term" value="F:methyltransferase activity"/>
    <property type="evidence" value="ECO:0007669"/>
    <property type="project" value="TreeGrafter"/>
</dbReference>
<sequence>MASGSPILRDNGNCPPGLSQTGGLIRDHTSVDNCTRTRSGTPTDAANLDVDTPTTSSSDHYDHGFSSEADQPTGDEDISQTEHDDSNFDEAFFESDASSTTSLDSSVRDYLLLHSRKYPNVDTGHSYEPIDETRRMKWDLNHRVYCELLGGLHKAAIPKDCQGQEQVTPINLPLAPIASLTDSYSGIWAMDFADERPEIEVIGTDISPIQPDWVPPNLKFEIEDCEQEWTFEDSSADYIHARGLNGNVDRIEFTKKVFKTLKPEGVVEFVEVCMEPSTKKGTLATNSCIEQWGDFFREAGKKRRKHFMVTNDGTLRQAMETVGFEDIEVYEYEIPIGPWPESREGQKVGQFGLVDFMYDIEGTMFRLGEEELKWNEDEIRLFAAELRNYVRLHWGEFEFYKSCIVVVGKRPS</sequence>
<evidence type="ECO:0000256" key="2">
    <source>
        <dbReference type="SAM" id="MobiDB-lite"/>
    </source>
</evidence>
<dbReference type="Proteomes" id="UP000030701">
    <property type="component" value="Unassembled WGS sequence"/>
</dbReference>
<evidence type="ECO:0000256" key="1">
    <source>
        <dbReference type="ARBA" id="ARBA00038158"/>
    </source>
</evidence>